<protein>
    <submittedName>
        <fullName evidence="2">Uncharacterized protein</fullName>
    </submittedName>
</protein>
<dbReference type="AlphaFoldDB" id="A0A4R6YWN8"/>
<evidence type="ECO:0000313" key="2">
    <source>
        <dbReference type="EMBL" id="TDR43052.1"/>
    </source>
</evidence>
<reference evidence="2 3" key="1">
    <citation type="submission" date="2019-03" db="EMBL/GenBank/DDBJ databases">
        <title>Genomic Encyclopedia of Type Strains, Phase IV (KMG-IV): sequencing the most valuable type-strain genomes for metagenomic binning, comparative biology and taxonomic classification.</title>
        <authorList>
            <person name="Goeker M."/>
        </authorList>
    </citation>
    <scope>NUCLEOTIDE SEQUENCE [LARGE SCALE GENOMIC DNA]</scope>
    <source>
        <strain evidence="2 3">DSM 21667</strain>
    </source>
</reference>
<organism evidence="2 3">
    <name type="scientific">Tahibacter aquaticus</name>
    <dbReference type="NCBI Taxonomy" id="520092"/>
    <lineage>
        <taxon>Bacteria</taxon>
        <taxon>Pseudomonadati</taxon>
        <taxon>Pseudomonadota</taxon>
        <taxon>Gammaproteobacteria</taxon>
        <taxon>Lysobacterales</taxon>
        <taxon>Rhodanobacteraceae</taxon>
        <taxon>Tahibacter</taxon>
    </lineage>
</organism>
<feature type="transmembrane region" description="Helical" evidence="1">
    <location>
        <begin position="53"/>
        <end position="73"/>
    </location>
</feature>
<gene>
    <name evidence="2" type="ORF">DFR29_10757</name>
</gene>
<dbReference type="RefSeq" id="WP_133818972.1">
    <property type="nucleotide sequence ID" value="NZ_SNZH01000007.1"/>
</dbReference>
<keyword evidence="1" id="KW-1133">Transmembrane helix</keyword>
<keyword evidence="1" id="KW-0472">Membrane</keyword>
<name>A0A4R6YWN8_9GAMM</name>
<keyword evidence="3" id="KW-1185">Reference proteome</keyword>
<dbReference type="Proteomes" id="UP000295293">
    <property type="component" value="Unassembled WGS sequence"/>
</dbReference>
<dbReference type="EMBL" id="SNZH01000007">
    <property type="protein sequence ID" value="TDR43052.1"/>
    <property type="molecule type" value="Genomic_DNA"/>
</dbReference>
<dbReference type="OrthoDB" id="5944386at2"/>
<keyword evidence="1" id="KW-0812">Transmembrane</keyword>
<evidence type="ECO:0000256" key="1">
    <source>
        <dbReference type="SAM" id="Phobius"/>
    </source>
</evidence>
<proteinExistence type="predicted"/>
<sequence length="256" mass="27310">MTIPTEEKLSPALAEAVQAAQEVPTAAVDAAQLRLTAALQARPQRQRPAARRWAMAGLTAMAALVLAIGLPFLSGQGDAFAAVQAHFRQFRTLQMDVVQRHGGDVMQTSRTRVDAAGATRTDIGESLSIVVDPARGRVLTLLHEEKQAVVATIAPHVAATGSDIAWLDKLRRYSGKATPLTEKRAIAGQSAQGWLLDLGGSATELWADADGLPLEMRVLGGRVQIDYRFAFDVEFAPGVFDSEVPVGYMQVAADGN</sequence>
<accession>A0A4R6YWN8</accession>
<comment type="caution">
    <text evidence="2">The sequence shown here is derived from an EMBL/GenBank/DDBJ whole genome shotgun (WGS) entry which is preliminary data.</text>
</comment>
<evidence type="ECO:0000313" key="3">
    <source>
        <dbReference type="Proteomes" id="UP000295293"/>
    </source>
</evidence>